<sequence>FRSRCERLCLGAVTLTGPRGMWATCRCFFGPHVQDTRLFSRLYSCALVLFAKAASLGRPEKVHCRVSRGPLRGINYLTGVHYAPLLLVNYFSIECYTKRSMC</sequence>
<reference evidence="1" key="2">
    <citation type="submission" date="2008-07" db="EMBL/GenBank/DDBJ databases">
        <title>Nitrogen-starvation-inducible cDNA clones isolated by using cDNA subtraction in a novel microalga accumulating lipids and hydrocarbons.</title>
        <authorList>
            <person name="Satoh A."/>
        </authorList>
    </citation>
    <scope>NUCLEOTIDE SEQUENCE</scope>
    <source>
        <strain evidence="1">MBIC11204</strain>
    </source>
</reference>
<name>B3Y5M6_9CHLO</name>
<feature type="non-terminal residue" evidence="1">
    <location>
        <position position="102"/>
    </location>
</feature>
<organism evidence="1">
    <name type="scientific">Pseudochoricystis ellipsoidea</name>
    <name type="common">nom. nud.</name>
    <dbReference type="NCBI Taxonomy" id="546385"/>
    <lineage>
        <taxon>Eukaryota</taxon>
        <taxon>Viridiplantae</taxon>
        <taxon>Chlorophyta</taxon>
        <taxon>core chlorophytes</taxon>
        <taxon>Trebouxiophyceae</taxon>
    </lineage>
</organism>
<accession>B3Y5M6</accession>
<reference evidence="1" key="1">
    <citation type="submission" date="2008-07" db="EMBL/GenBank/DDBJ databases">
        <title>Characterization of the lipid accumulation in a new microalgal species, Pseudochoricystis ellipsoidea (Trebouxiophyceae).</title>
        <authorList>
            <person name="Satoh A."/>
            <person name="Kato M."/>
            <person name="Yamato K.T."/>
            <person name="Ikegami Y."/>
            <person name="Sekiguchi H."/>
            <person name="Kurano N."/>
            <person name="Miyachi S."/>
        </authorList>
    </citation>
    <scope>NUCLEOTIDE SEQUENCE</scope>
    <source>
        <strain evidence="1">MBIC11204</strain>
    </source>
</reference>
<dbReference type="AlphaFoldDB" id="B3Y5M6"/>
<evidence type="ECO:0000313" key="1">
    <source>
        <dbReference type="EMBL" id="BAG55383.1"/>
    </source>
</evidence>
<proteinExistence type="evidence at transcript level"/>
<protein>
    <submittedName>
        <fullName evidence="1">Uncharacterized protein</fullName>
    </submittedName>
</protein>
<feature type="non-terminal residue" evidence="1">
    <location>
        <position position="1"/>
    </location>
</feature>
<dbReference type="EMBL" id="AB444257">
    <property type="protein sequence ID" value="BAG55383.1"/>
    <property type="molecule type" value="mRNA"/>
</dbReference>